<dbReference type="AlphaFoldDB" id="A0A9P9L574"/>
<feature type="signal peptide" evidence="2">
    <location>
        <begin position="1"/>
        <end position="23"/>
    </location>
</feature>
<feature type="region of interest" description="Disordered" evidence="1">
    <location>
        <begin position="213"/>
        <end position="235"/>
    </location>
</feature>
<evidence type="ECO:0000313" key="4">
    <source>
        <dbReference type="Proteomes" id="UP000736672"/>
    </source>
</evidence>
<accession>A0A9P9L574</accession>
<gene>
    <name evidence="3" type="ORF">B0J15DRAFT_459493</name>
</gene>
<keyword evidence="4" id="KW-1185">Reference proteome</keyword>
<proteinExistence type="predicted"/>
<sequence>MRVLMLLMLLMLMLMLMLHSCSSFLGNSTDTFLFPLQQHPPHRPSWKGILLVSRPSRPHSSSSSGLLHLCNAVDNIIAIFNHRRISTSPRPAFSSLTVCLTPDIHTPLLAQRPTRVFSPLLNQLTLAPVFALASISTTSPPPPACAISTNHPSSSVSLHPRRLSNASLPSTLSGTSSIEQHHHLQQQKLPFVGSASSSLSSCHCLSDSRDTARARNTRKPVQHQGSVSSLGSVFS</sequence>
<dbReference type="Proteomes" id="UP000736672">
    <property type="component" value="Unassembled WGS sequence"/>
</dbReference>
<name>A0A9P9L574_FUSSL</name>
<keyword evidence="2" id="KW-0732">Signal</keyword>
<dbReference type="EMBL" id="JAGTJS010000002">
    <property type="protein sequence ID" value="KAH7274454.1"/>
    <property type="molecule type" value="Genomic_DNA"/>
</dbReference>
<comment type="caution">
    <text evidence="3">The sequence shown here is derived from an EMBL/GenBank/DDBJ whole genome shotgun (WGS) entry which is preliminary data.</text>
</comment>
<feature type="chain" id="PRO_5040451923" evidence="2">
    <location>
        <begin position="24"/>
        <end position="235"/>
    </location>
</feature>
<evidence type="ECO:0000256" key="2">
    <source>
        <dbReference type="SAM" id="SignalP"/>
    </source>
</evidence>
<feature type="region of interest" description="Disordered" evidence="1">
    <location>
        <begin position="141"/>
        <end position="184"/>
    </location>
</feature>
<organism evidence="3 4">
    <name type="scientific">Fusarium solani</name>
    <name type="common">Filamentous fungus</name>
    <dbReference type="NCBI Taxonomy" id="169388"/>
    <lineage>
        <taxon>Eukaryota</taxon>
        <taxon>Fungi</taxon>
        <taxon>Dikarya</taxon>
        <taxon>Ascomycota</taxon>
        <taxon>Pezizomycotina</taxon>
        <taxon>Sordariomycetes</taxon>
        <taxon>Hypocreomycetidae</taxon>
        <taxon>Hypocreales</taxon>
        <taxon>Nectriaceae</taxon>
        <taxon>Fusarium</taxon>
        <taxon>Fusarium solani species complex</taxon>
    </lineage>
</organism>
<protein>
    <submittedName>
        <fullName evidence="3">Uncharacterized protein</fullName>
    </submittedName>
</protein>
<feature type="compositionally biased region" description="Polar residues" evidence="1">
    <location>
        <begin position="223"/>
        <end position="235"/>
    </location>
</feature>
<evidence type="ECO:0000256" key="1">
    <source>
        <dbReference type="SAM" id="MobiDB-lite"/>
    </source>
</evidence>
<evidence type="ECO:0000313" key="3">
    <source>
        <dbReference type="EMBL" id="KAH7274454.1"/>
    </source>
</evidence>
<feature type="compositionally biased region" description="Polar residues" evidence="1">
    <location>
        <begin position="164"/>
        <end position="178"/>
    </location>
</feature>
<reference evidence="3" key="1">
    <citation type="journal article" date="2021" name="Nat. Commun.">
        <title>Genetic determinants of endophytism in the Arabidopsis root mycobiome.</title>
        <authorList>
            <person name="Mesny F."/>
            <person name="Miyauchi S."/>
            <person name="Thiergart T."/>
            <person name="Pickel B."/>
            <person name="Atanasova L."/>
            <person name="Karlsson M."/>
            <person name="Huettel B."/>
            <person name="Barry K.W."/>
            <person name="Haridas S."/>
            <person name="Chen C."/>
            <person name="Bauer D."/>
            <person name="Andreopoulos W."/>
            <person name="Pangilinan J."/>
            <person name="LaButti K."/>
            <person name="Riley R."/>
            <person name="Lipzen A."/>
            <person name="Clum A."/>
            <person name="Drula E."/>
            <person name="Henrissat B."/>
            <person name="Kohler A."/>
            <person name="Grigoriev I.V."/>
            <person name="Martin F.M."/>
            <person name="Hacquard S."/>
        </authorList>
    </citation>
    <scope>NUCLEOTIDE SEQUENCE</scope>
    <source>
        <strain evidence="3">FSSC 5 MPI-SDFR-AT-0091</strain>
    </source>
</reference>